<dbReference type="EMBL" id="KN848684">
    <property type="protein sequence ID" value="KIR79429.1"/>
    <property type="molecule type" value="Genomic_DNA"/>
</dbReference>
<dbReference type="Proteomes" id="UP000054272">
    <property type="component" value="Unassembled WGS sequence"/>
</dbReference>
<gene>
    <name evidence="1" type="ORF">I306_03548</name>
</gene>
<protein>
    <submittedName>
        <fullName evidence="1">Uncharacterized protein</fullName>
    </submittedName>
</protein>
<sequence length="160" mass="18729">MAMWIALTITRPFDPCFRRDVMVTIWKAERTPKATNSKRSSIRPTAAHLREARKANSKAIRTAKAERTMRKILFALPELSHNLILHQFLHPAWLREQSDLHSNFAPSVDRLISEYSQVQYQHTTLYWLKKFELSGKRVVRNGLSFSNNWRKNKLHCGNTV</sequence>
<keyword evidence="2" id="KW-1185">Reference proteome</keyword>
<name>A0ABR5BV06_9TREE</name>
<reference evidence="1 2" key="1">
    <citation type="submission" date="2015-01" db="EMBL/GenBank/DDBJ databases">
        <title>The Genome Sequence of Cryptococcus gattii EJB2.</title>
        <authorList>
            <consortium name="The Broad Institute Genomics Platform"/>
            <person name="Cuomo C."/>
            <person name="Litvintseva A."/>
            <person name="Chen Y."/>
            <person name="Heitman J."/>
            <person name="Sun S."/>
            <person name="Springer D."/>
            <person name="Dromer F."/>
            <person name="Young S."/>
            <person name="Zeng Q."/>
            <person name="Gargeya S."/>
            <person name="Abouelleil A."/>
            <person name="Alvarado L."/>
            <person name="Chapman S.B."/>
            <person name="Gainer-Dewar J."/>
            <person name="Goldberg J."/>
            <person name="Griggs A."/>
            <person name="Gujja S."/>
            <person name="Hansen M."/>
            <person name="Howarth C."/>
            <person name="Imamovic A."/>
            <person name="Larimer J."/>
            <person name="Murphy C."/>
            <person name="Naylor J."/>
            <person name="Pearson M."/>
            <person name="Priest M."/>
            <person name="Roberts A."/>
            <person name="Saif S."/>
            <person name="Shea T."/>
            <person name="Sykes S."/>
            <person name="Wortman J."/>
            <person name="Nusbaum C."/>
            <person name="Birren B."/>
        </authorList>
    </citation>
    <scope>NUCLEOTIDE SEQUENCE [LARGE SCALE GENOMIC DNA]</scope>
    <source>
        <strain evidence="1 2">EJB2</strain>
    </source>
</reference>
<accession>A0ABR5BV06</accession>
<organism evidence="1 2">
    <name type="scientific">Cryptococcus gattii EJB2</name>
    <dbReference type="NCBI Taxonomy" id="1296103"/>
    <lineage>
        <taxon>Eukaryota</taxon>
        <taxon>Fungi</taxon>
        <taxon>Dikarya</taxon>
        <taxon>Basidiomycota</taxon>
        <taxon>Agaricomycotina</taxon>
        <taxon>Tremellomycetes</taxon>
        <taxon>Tremellales</taxon>
        <taxon>Cryptococcaceae</taxon>
        <taxon>Cryptococcus</taxon>
        <taxon>Cryptococcus gattii species complex</taxon>
    </lineage>
</organism>
<proteinExistence type="predicted"/>
<evidence type="ECO:0000313" key="2">
    <source>
        <dbReference type="Proteomes" id="UP000054272"/>
    </source>
</evidence>
<evidence type="ECO:0000313" key="1">
    <source>
        <dbReference type="EMBL" id="KIR79429.1"/>
    </source>
</evidence>